<proteinExistence type="predicted"/>
<accession>A0ABT7VV33</accession>
<organism evidence="1 2">
    <name type="scientific">Candidatus Marithioploca araucensis</name>
    <dbReference type="NCBI Taxonomy" id="70273"/>
    <lineage>
        <taxon>Bacteria</taxon>
        <taxon>Pseudomonadati</taxon>
        <taxon>Pseudomonadota</taxon>
        <taxon>Gammaproteobacteria</taxon>
        <taxon>Thiotrichales</taxon>
        <taxon>Thiotrichaceae</taxon>
        <taxon>Candidatus Marithioploca</taxon>
    </lineage>
</organism>
<evidence type="ECO:0000313" key="2">
    <source>
        <dbReference type="Proteomes" id="UP001171945"/>
    </source>
</evidence>
<reference evidence="1" key="1">
    <citation type="submission" date="2023-06" db="EMBL/GenBank/DDBJ databases">
        <title>Uncultivated large filamentous bacteria from sulfidic sediments reveal new species and different genomic features in energy metabolism and defense.</title>
        <authorList>
            <person name="Fonseca A."/>
        </authorList>
    </citation>
    <scope>NUCLEOTIDE SEQUENCE</scope>
    <source>
        <strain evidence="1">HSG4</strain>
    </source>
</reference>
<comment type="caution">
    <text evidence="1">The sequence shown here is derived from an EMBL/GenBank/DDBJ whole genome shotgun (WGS) entry which is preliminary data.</text>
</comment>
<protein>
    <submittedName>
        <fullName evidence="1">Uncharacterized protein</fullName>
    </submittedName>
</protein>
<keyword evidence="2" id="KW-1185">Reference proteome</keyword>
<gene>
    <name evidence="1" type="ORF">QUF54_08755</name>
</gene>
<dbReference type="Proteomes" id="UP001171945">
    <property type="component" value="Unassembled WGS sequence"/>
</dbReference>
<dbReference type="EMBL" id="JAUCGM010000629">
    <property type="protein sequence ID" value="MDM8563428.1"/>
    <property type="molecule type" value="Genomic_DNA"/>
</dbReference>
<evidence type="ECO:0000313" key="1">
    <source>
        <dbReference type="EMBL" id="MDM8563428.1"/>
    </source>
</evidence>
<name>A0ABT7VV33_9GAMM</name>
<sequence length="41" mass="4845">MIENRQAFGKVLQQLTKYAKQETGTFDLLESLKELEEKETR</sequence>